<protein>
    <recommendedName>
        <fullName evidence="4">t-SNARE coiled-coil homology domain-containing protein</fullName>
    </recommendedName>
</protein>
<dbReference type="SUPFAM" id="SSF47661">
    <property type="entry name" value="t-snare proteins"/>
    <property type="match status" value="2"/>
</dbReference>
<comment type="caution">
    <text evidence="5">The sequence shown here is derived from an EMBL/GenBank/DDBJ whole genome shotgun (WGS) entry which is preliminary data.</text>
</comment>
<keyword evidence="2" id="KW-0532">Neurotransmitter transport</keyword>
<keyword evidence="3" id="KW-1133">Transmembrane helix</keyword>
<evidence type="ECO:0000313" key="6">
    <source>
        <dbReference type="Proteomes" id="UP000792457"/>
    </source>
</evidence>
<evidence type="ECO:0000259" key="4">
    <source>
        <dbReference type="PROSITE" id="PS50192"/>
    </source>
</evidence>
<dbReference type="GO" id="GO:0031201">
    <property type="term" value="C:SNARE complex"/>
    <property type="evidence" value="ECO:0007669"/>
    <property type="project" value="TreeGrafter"/>
</dbReference>
<dbReference type="InterPro" id="IPR000727">
    <property type="entry name" value="T_SNARE_dom"/>
</dbReference>
<dbReference type="Gene3D" id="1.20.5.110">
    <property type="match status" value="1"/>
</dbReference>
<dbReference type="InterPro" id="IPR045242">
    <property type="entry name" value="Syntaxin"/>
</dbReference>
<dbReference type="InterPro" id="IPR006011">
    <property type="entry name" value="Syntaxin_N"/>
</dbReference>
<evidence type="ECO:0000256" key="3">
    <source>
        <dbReference type="SAM" id="Phobius"/>
    </source>
</evidence>
<comment type="similarity">
    <text evidence="1">Belongs to the syntaxin family.</text>
</comment>
<dbReference type="GO" id="GO:0005484">
    <property type="term" value="F:SNAP receptor activity"/>
    <property type="evidence" value="ECO:0007669"/>
    <property type="project" value="TreeGrafter"/>
</dbReference>
<dbReference type="SMART" id="SM00397">
    <property type="entry name" value="t_SNARE"/>
    <property type="match status" value="1"/>
</dbReference>
<dbReference type="OrthoDB" id="364348at2759"/>
<dbReference type="GO" id="GO:0006836">
    <property type="term" value="P:neurotransmitter transport"/>
    <property type="evidence" value="ECO:0007669"/>
    <property type="project" value="UniProtKB-KW"/>
</dbReference>
<proteinExistence type="inferred from homology"/>
<accession>A0A8K0P5P3</accession>
<dbReference type="PANTHER" id="PTHR19957:SF411">
    <property type="entry name" value="LD23667P"/>
    <property type="match status" value="1"/>
</dbReference>
<dbReference type="Proteomes" id="UP000792457">
    <property type="component" value="Unassembled WGS sequence"/>
</dbReference>
<dbReference type="PANTHER" id="PTHR19957">
    <property type="entry name" value="SYNTAXIN"/>
    <property type="match status" value="1"/>
</dbReference>
<dbReference type="AlphaFoldDB" id="A0A8K0P5P3"/>
<name>A0A8K0P5P3_LADFU</name>
<dbReference type="GO" id="GO:0048278">
    <property type="term" value="P:vesicle docking"/>
    <property type="evidence" value="ECO:0007669"/>
    <property type="project" value="TreeGrafter"/>
</dbReference>
<keyword evidence="3" id="KW-0472">Membrane</keyword>
<dbReference type="Pfam" id="PF14523">
    <property type="entry name" value="Syntaxin_2"/>
    <property type="match status" value="1"/>
</dbReference>
<evidence type="ECO:0000256" key="1">
    <source>
        <dbReference type="ARBA" id="ARBA00009063"/>
    </source>
</evidence>
<dbReference type="Gene3D" id="1.20.58.70">
    <property type="match status" value="1"/>
</dbReference>
<dbReference type="GO" id="GO:0006886">
    <property type="term" value="P:intracellular protein transport"/>
    <property type="evidence" value="ECO:0007669"/>
    <property type="project" value="TreeGrafter"/>
</dbReference>
<feature type="domain" description="T-SNARE coiled-coil homology" evidence="4">
    <location>
        <begin position="224"/>
        <end position="271"/>
    </location>
</feature>
<organism evidence="5 6">
    <name type="scientific">Ladona fulva</name>
    <name type="common">Scarce chaser dragonfly</name>
    <name type="synonym">Libellula fulva</name>
    <dbReference type="NCBI Taxonomy" id="123851"/>
    <lineage>
        <taxon>Eukaryota</taxon>
        <taxon>Metazoa</taxon>
        <taxon>Ecdysozoa</taxon>
        <taxon>Arthropoda</taxon>
        <taxon>Hexapoda</taxon>
        <taxon>Insecta</taxon>
        <taxon>Pterygota</taxon>
        <taxon>Palaeoptera</taxon>
        <taxon>Odonata</taxon>
        <taxon>Epiprocta</taxon>
        <taxon>Anisoptera</taxon>
        <taxon>Libelluloidea</taxon>
        <taxon>Libellulidae</taxon>
        <taxon>Ladona</taxon>
    </lineage>
</organism>
<dbReference type="EMBL" id="KZ309088">
    <property type="protein sequence ID" value="KAG8236870.1"/>
    <property type="molecule type" value="Genomic_DNA"/>
</dbReference>
<gene>
    <name evidence="5" type="ORF">J437_LFUL017074</name>
</gene>
<sequence length="305" mass="34772">MKMVNQLGTPQDSQQHKAKLHEIEHYTKRLAKDTSSNLKELSAINFPSSPSDERQRKMQKERLTDEFMTALNSFQKTQRWAAQKEKEEVQKVRANSGFGDPFGSASKKGEQLIELTDQRERQQAQLQEELDIQALEIQEEAIRQLEWINGVKESTLNVSWRSLCLELVKNSVELPSVEEYIGKIVDLAKAVGGEGFDDMQEKEVEELLESHQKELMEEELLDLSDISDVNQIFKDLGALVHEQGEIVDSIEANVEKSEIFVSQGSTELRHASEYQTKARKKKFILFLCLGIVLAIIIGIIAWEAN</sequence>
<feature type="transmembrane region" description="Helical" evidence="3">
    <location>
        <begin position="283"/>
        <end position="302"/>
    </location>
</feature>
<evidence type="ECO:0000313" key="5">
    <source>
        <dbReference type="EMBL" id="KAG8236870.1"/>
    </source>
</evidence>
<dbReference type="GO" id="GO:0008021">
    <property type="term" value="C:synaptic vesicle"/>
    <property type="evidence" value="ECO:0007669"/>
    <property type="project" value="TreeGrafter"/>
</dbReference>
<evidence type="ECO:0000256" key="2">
    <source>
        <dbReference type="ARBA" id="ARBA00022775"/>
    </source>
</evidence>
<dbReference type="GO" id="GO:0006906">
    <property type="term" value="P:vesicle fusion"/>
    <property type="evidence" value="ECO:0007669"/>
    <property type="project" value="TreeGrafter"/>
</dbReference>
<dbReference type="GO" id="GO:0000149">
    <property type="term" value="F:SNARE binding"/>
    <property type="evidence" value="ECO:0007669"/>
    <property type="project" value="TreeGrafter"/>
</dbReference>
<keyword evidence="3" id="KW-0812">Transmembrane</keyword>
<reference evidence="5" key="1">
    <citation type="submission" date="2013-04" db="EMBL/GenBank/DDBJ databases">
        <authorList>
            <person name="Qu J."/>
            <person name="Murali S.C."/>
            <person name="Bandaranaike D."/>
            <person name="Bellair M."/>
            <person name="Blankenburg K."/>
            <person name="Chao H."/>
            <person name="Dinh H."/>
            <person name="Doddapaneni H."/>
            <person name="Downs B."/>
            <person name="Dugan-Rocha S."/>
            <person name="Elkadiri S."/>
            <person name="Gnanaolivu R.D."/>
            <person name="Hernandez B."/>
            <person name="Javaid M."/>
            <person name="Jayaseelan J.C."/>
            <person name="Lee S."/>
            <person name="Li M."/>
            <person name="Ming W."/>
            <person name="Munidasa M."/>
            <person name="Muniz J."/>
            <person name="Nguyen L."/>
            <person name="Ongeri F."/>
            <person name="Osuji N."/>
            <person name="Pu L.-L."/>
            <person name="Puazo M."/>
            <person name="Qu C."/>
            <person name="Quiroz J."/>
            <person name="Raj R."/>
            <person name="Weissenberger G."/>
            <person name="Xin Y."/>
            <person name="Zou X."/>
            <person name="Han Y."/>
            <person name="Richards S."/>
            <person name="Worley K."/>
            <person name="Muzny D."/>
            <person name="Gibbs R."/>
        </authorList>
    </citation>
    <scope>NUCLEOTIDE SEQUENCE</scope>
    <source>
        <strain evidence="5">Sampled in the wild</strain>
    </source>
</reference>
<dbReference type="PROSITE" id="PS50192">
    <property type="entry name" value="T_SNARE"/>
    <property type="match status" value="1"/>
</dbReference>
<reference evidence="5" key="2">
    <citation type="submission" date="2017-10" db="EMBL/GenBank/DDBJ databases">
        <title>Ladona fulva Genome sequencing and assembly.</title>
        <authorList>
            <person name="Murali S."/>
            <person name="Richards S."/>
            <person name="Bandaranaike D."/>
            <person name="Bellair M."/>
            <person name="Blankenburg K."/>
            <person name="Chao H."/>
            <person name="Dinh H."/>
            <person name="Doddapaneni H."/>
            <person name="Dugan-Rocha S."/>
            <person name="Elkadiri S."/>
            <person name="Gnanaolivu R."/>
            <person name="Hernandez B."/>
            <person name="Skinner E."/>
            <person name="Javaid M."/>
            <person name="Lee S."/>
            <person name="Li M."/>
            <person name="Ming W."/>
            <person name="Munidasa M."/>
            <person name="Muniz J."/>
            <person name="Nguyen L."/>
            <person name="Hughes D."/>
            <person name="Osuji N."/>
            <person name="Pu L.-L."/>
            <person name="Puazo M."/>
            <person name="Qu C."/>
            <person name="Quiroz J."/>
            <person name="Raj R."/>
            <person name="Weissenberger G."/>
            <person name="Xin Y."/>
            <person name="Zou X."/>
            <person name="Han Y."/>
            <person name="Worley K."/>
            <person name="Muzny D."/>
            <person name="Gibbs R."/>
        </authorList>
    </citation>
    <scope>NUCLEOTIDE SEQUENCE</scope>
    <source>
        <strain evidence="5">Sampled in the wild</strain>
    </source>
</reference>
<keyword evidence="2" id="KW-0813">Transport</keyword>
<dbReference type="Pfam" id="PF05739">
    <property type="entry name" value="SNARE"/>
    <property type="match status" value="1"/>
</dbReference>
<keyword evidence="6" id="KW-1185">Reference proteome</keyword>
<dbReference type="InterPro" id="IPR010989">
    <property type="entry name" value="SNARE"/>
</dbReference>